<dbReference type="RefSeq" id="WP_301128979.1">
    <property type="nucleotide sequence ID" value="NZ_JAUHPV010000006.1"/>
</dbReference>
<protein>
    <submittedName>
        <fullName evidence="4">Uncharacterized protein</fullName>
    </submittedName>
</protein>
<evidence type="ECO:0000313" key="5">
    <source>
        <dbReference type="Proteomes" id="UP001172738"/>
    </source>
</evidence>
<keyword evidence="2" id="KW-0472">Membrane</keyword>
<keyword evidence="3" id="KW-0732">Signal</keyword>
<proteinExistence type="predicted"/>
<gene>
    <name evidence="4" type="ORF">QQX04_10575</name>
</gene>
<keyword evidence="5" id="KW-1185">Reference proteome</keyword>
<feature type="transmembrane region" description="Helical" evidence="2">
    <location>
        <begin position="81"/>
        <end position="99"/>
    </location>
</feature>
<feature type="region of interest" description="Disordered" evidence="1">
    <location>
        <begin position="36"/>
        <end position="66"/>
    </location>
</feature>
<accession>A0ABT8G2T8</accession>
<keyword evidence="2" id="KW-1133">Transmembrane helix</keyword>
<feature type="chain" id="PRO_5047020887" evidence="3">
    <location>
        <begin position="33"/>
        <end position="102"/>
    </location>
</feature>
<comment type="caution">
    <text evidence="4">The sequence shown here is derived from an EMBL/GenBank/DDBJ whole genome shotgun (WGS) entry which is preliminary data.</text>
</comment>
<dbReference type="Proteomes" id="UP001172738">
    <property type="component" value="Unassembled WGS sequence"/>
</dbReference>
<evidence type="ECO:0000256" key="3">
    <source>
        <dbReference type="SAM" id="SignalP"/>
    </source>
</evidence>
<keyword evidence="2" id="KW-0812">Transmembrane</keyword>
<organism evidence="4 5">
    <name type="scientific">Demequina zhanjiangensis</name>
    <dbReference type="NCBI Taxonomy" id="3051659"/>
    <lineage>
        <taxon>Bacteria</taxon>
        <taxon>Bacillati</taxon>
        <taxon>Actinomycetota</taxon>
        <taxon>Actinomycetes</taxon>
        <taxon>Micrococcales</taxon>
        <taxon>Demequinaceae</taxon>
        <taxon>Demequina</taxon>
    </lineage>
</organism>
<dbReference type="EMBL" id="JAUHPV010000006">
    <property type="protein sequence ID" value="MDN4473435.1"/>
    <property type="molecule type" value="Genomic_DNA"/>
</dbReference>
<feature type="signal peptide" evidence="3">
    <location>
        <begin position="1"/>
        <end position="32"/>
    </location>
</feature>
<name>A0ABT8G2T8_9MICO</name>
<evidence type="ECO:0000256" key="2">
    <source>
        <dbReference type="SAM" id="Phobius"/>
    </source>
</evidence>
<reference evidence="4" key="1">
    <citation type="submission" date="2023-06" db="EMBL/GenBank/DDBJ databases">
        <title>SYSU T00b26.</title>
        <authorList>
            <person name="Gao L."/>
            <person name="Fang B.-Z."/>
            <person name="Li W.-J."/>
        </authorList>
    </citation>
    <scope>NUCLEOTIDE SEQUENCE</scope>
    <source>
        <strain evidence="4">SYSU T00b26</strain>
    </source>
</reference>
<evidence type="ECO:0000256" key="1">
    <source>
        <dbReference type="SAM" id="MobiDB-lite"/>
    </source>
</evidence>
<evidence type="ECO:0000313" key="4">
    <source>
        <dbReference type="EMBL" id="MDN4473435.1"/>
    </source>
</evidence>
<sequence length="102" mass="10311">MTETLVRARAARAFATMLVTGAIAIAPVAALAHEPSKDVVGPSPASAATLGGAVEDERDADTSTAVEETDPFAADGYLDELLIGSAAAVAVLLLGAFLMRRA</sequence>